<comment type="caution">
    <text evidence="7">The sequence shown here is derived from an EMBL/GenBank/DDBJ whole genome shotgun (WGS) entry which is preliminary data.</text>
</comment>
<dbReference type="PANTHER" id="PTHR11785:SF512">
    <property type="entry name" value="SOBREMESA, ISOFORM B"/>
    <property type="match status" value="1"/>
</dbReference>
<proteinExistence type="predicted"/>
<keyword evidence="3 6" id="KW-1133">Transmembrane helix</keyword>
<feature type="region of interest" description="Disordered" evidence="5">
    <location>
        <begin position="1"/>
        <end position="23"/>
    </location>
</feature>
<feature type="transmembrane region" description="Helical" evidence="6">
    <location>
        <begin position="161"/>
        <end position="179"/>
    </location>
</feature>
<dbReference type="PANTHER" id="PTHR11785">
    <property type="entry name" value="AMINO ACID TRANSPORTER"/>
    <property type="match status" value="1"/>
</dbReference>
<feature type="transmembrane region" description="Helical" evidence="6">
    <location>
        <begin position="123"/>
        <end position="149"/>
    </location>
</feature>
<dbReference type="InterPro" id="IPR050598">
    <property type="entry name" value="AminoAcid_Transporter"/>
</dbReference>
<reference evidence="7 8" key="1">
    <citation type="journal article" date="2021" name="Elife">
        <title>Chloroplast acquisition without the gene transfer in kleptoplastic sea slugs, Plakobranchus ocellatus.</title>
        <authorList>
            <person name="Maeda T."/>
            <person name="Takahashi S."/>
            <person name="Yoshida T."/>
            <person name="Shimamura S."/>
            <person name="Takaki Y."/>
            <person name="Nagai Y."/>
            <person name="Toyoda A."/>
            <person name="Suzuki Y."/>
            <person name="Arimoto A."/>
            <person name="Ishii H."/>
            <person name="Satoh N."/>
            <person name="Nishiyama T."/>
            <person name="Hasebe M."/>
            <person name="Maruyama T."/>
            <person name="Minagawa J."/>
            <person name="Obokata J."/>
            <person name="Shigenobu S."/>
        </authorList>
    </citation>
    <scope>NUCLEOTIDE SEQUENCE [LARGE SCALE GENOMIC DNA]</scope>
</reference>
<protein>
    <submittedName>
        <fullName evidence="7">Y+l amino acid transporter 2</fullName>
    </submittedName>
</protein>
<keyword evidence="2 6" id="KW-0812">Transmembrane</keyword>
<feature type="transmembrane region" description="Helical" evidence="6">
    <location>
        <begin position="191"/>
        <end position="211"/>
    </location>
</feature>
<evidence type="ECO:0000313" key="7">
    <source>
        <dbReference type="EMBL" id="GFO25324.1"/>
    </source>
</evidence>
<feature type="transmembrane region" description="Helical" evidence="6">
    <location>
        <begin position="79"/>
        <end position="102"/>
    </location>
</feature>
<evidence type="ECO:0000313" key="8">
    <source>
        <dbReference type="Proteomes" id="UP000735302"/>
    </source>
</evidence>
<gene>
    <name evidence="7" type="ORF">PoB_005182900</name>
</gene>
<evidence type="ECO:0000256" key="2">
    <source>
        <dbReference type="ARBA" id="ARBA00022692"/>
    </source>
</evidence>
<dbReference type="GO" id="GO:0016020">
    <property type="term" value="C:membrane"/>
    <property type="evidence" value="ECO:0007669"/>
    <property type="project" value="UniProtKB-SubCell"/>
</dbReference>
<dbReference type="Pfam" id="PF13520">
    <property type="entry name" value="AA_permease_2"/>
    <property type="match status" value="1"/>
</dbReference>
<evidence type="ECO:0000256" key="1">
    <source>
        <dbReference type="ARBA" id="ARBA00004141"/>
    </source>
</evidence>
<dbReference type="Proteomes" id="UP000735302">
    <property type="component" value="Unassembled WGS sequence"/>
</dbReference>
<keyword evidence="4 6" id="KW-0472">Membrane</keyword>
<dbReference type="Gene3D" id="1.20.1740.10">
    <property type="entry name" value="Amino acid/polyamine transporter I"/>
    <property type="match status" value="1"/>
</dbReference>
<evidence type="ECO:0000256" key="6">
    <source>
        <dbReference type="SAM" id="Phobius"/>
    </source>
</evidence>
<dbReference type="EMBL" id="BLXT01005746">
    <property type="protein sequence ID" value="GFO25324.1"/>
    <property type="molecule type" value="Genomic_DNA"/>
</dbReference>
<name>A0AAV4BYL9_9GAST</name>
<organism evidence="7 8">
    <name type="scientific">Plakobranchus ocellatus</name>
    <dbReference type="NCBI Taxonomy" id="259542"/>
    <lineage>
        <taxon>Eukaryota</taxon>
        <taxon>Metazoa</taxon>
        <taxon>Spiralia</taxon>
        <taxon>Lophotrochozoa</taxon>
        <taxon>Mollusca</taxon>
        <taxon>Gastropoda</taxon>
        <taxon>Heterobranchia</taxon>
        <taxon>Euthyneura</taxon>
        <taxon>Panpulmonata</taxon>
        <taxon>Sacoglossa</taxon>
        <taxon>Placobranchoidea</taxon>
        <taxon>Plakobranchidae</taxon>
        <taxon>Plakobranchus</taxon>
    </lineage>
</organism>
<comment type="subcellular location">
    <subcellularLocation>
        <location evidence="1">Membrane</location>
        <topology evidence="1">Multi-pass membrane protein</topology>
    </subcellularLocation>
</comment>
<dbReference type="GO" id="GO:0015179">
    <property type="term" value="F:L-amino acid transmembrane transporter activity"/>
    <property type="evidence" value="ECO:0007669"/>
    <property type="project" value="TreeGrafter"/>
</dbReference>
<dbReference type="InterPro" id="IPR002293">
    <property type="entry name" value="AA/rel_permease1"/>
</dbReference>
<evidence type="ECO:0000256" key="5">
    <source>
        <dbReference type="SAM" id="MobiDB-lite"/>
    </source>
</evidence>
<evidence type="ECO:0000256" key="3">
    <source>
        <dbReference type="ARBA" id="ARBA00022989"/>
    </source>
</evidence>
<evidence type="ECO:0000256" key="4">
    <source>
        <dbReference type="ARBA" id="ARBA00023136"/>
    </source>
</evidence>
<keyword evidence="8" id="KW-1185">Reference proteome</keyword>
<sequence>MQRTKPNFEAVPEEPDKEEMAANSLNDSPEVIIEKVELKKSITFFGVIAILIANIGGSGIFITPTTILRFSGSPGMSVILWMLGGVVQASLAFCAIEIVLMFNKAGGPYYLIYHTFGDLAGFVFMWGFVIFIAGPSWALGSYTASLYTLSVVYTNCPPPDFLVKLVALWLMVSLMALNCTYMKVVTHIQKVLTLCKILALVIIIIVGLALVPSGQFKMYCGFFRSCNKYKRAKSLKFMVLV</sequence>
<accession>A0AAV4BYL9</accession>
<feature type="transmembrane region" description="Helical" evidence="6">
    <location>
        <begin position="42"/>
        <end position="67"/>
    </location>
</feature>
<dbReference type="AlphaFoldDB" id="A0AAV4BYL9"/>